<dbReference type="CDD" id="cd12254">
    <property type="entry name" value="RRM_hnRNPH_ESRPs_RBM12_like"/>
    <property type="match status" value="1"/>
</dbReference>
<accession>A0A3Q3L398</accession>
<dbReference type="Ensembl" id="ENSLBET00000003557.1">
    <property type="protein sequence ID" value="ENSLBEP00000003384.1"/>
    <property type="gene ID" value="ENSLBEG00000002597.1"/>
</dbReference>
<keyword evidence="1" id="KW-0677">Repeat</keyword>
<dbReference type="SMART" id="SM00360">
    <property type="entry name" value="RRM"/>
    <property type="match status" value="4"/>
</dbReference>
<dbReference type="PROSITE" id="PS50102">
    <property type="entry name" value="RRM"/>
    <property type="match status" value="2"/>
</dbReference>
<feature type="domain" description="RRM" evidence="4">
    <location>
        <begin position="293"/>
        <end position="370"/>
    </location>
</feature>
<dbReference type="STRING" id="56723.ENSLBEP00000003384"/>
<organism evidence="5 6">
    <name type="scientific">Labrus bergylta</name>
    <name type="common">ballan wrasse</name>
    <dbReference type="NCBI Taxonomy" id="56723"/>
    <lineage>
        <taxon>Eukaryota</taxon>
        <taxon>Metazoa</taxon>
        <taxon>Chordata</taxon>
        <taxon>Craniata</taxon>
        <taxon>Vertebrata</taxon>
        <taxon>Euteleostomi</taxon>
        <taxon>Actinopterygii</taxon>
        <taxon>Neopterygii</taxon>
        <taxon>Teleostei</taxon>
        <taxon>Neoteleostei</taxon>
        <taxon>Acanthomorphata</taxon>
        <taxon>Eupercaria</taxon>
        <taxon>Labriformes</taxon>
        <taxon>Labridae</taxon>
        <taxon>Labrus</taxon>
    </lineage>
</organism>
<evidence type="ECO:0000256" key="3">
    <source>
        <dbReference type="PROSITE-ProRule" id="PRU00176"/>
    </source>
</evidence>
<protein>
    <submittedName>
        <fullName evidence="5">RNA binding motif protein 12Ba</fullName>
    </submittedName>
</protein>
<reference evidence="5" key="1">
    <citation type="submission" date="2025-08" db="UniProtKB">
        <authorList>
            <consortium name="Ensembl"/>
        </authorList>
    </citation>
    <scope>IDENTIFICATION</scope>
</reference>
<dbReference type="InterPro" id="IPR035979">
    <property type="entry name" value="RBD_domain_sf"/>
</dbReference>
<feature type="domain" description="RRM" evidence="4">
    <location>
        <begin position="394"/>
        <end position="481"/>
    </location>
</feature>
<dbReference type="Proteomes" id="UP000261660">
    <property type="component" value="Unplaced"/>
</dbReference>
<evidence type="ECO:0000313" key="6">
    <source>
        <dbReference type="Proteomes" id="UP000261660"/>
    </source>
</evidence>
<dbReference type="PANTHER" id="PTHR13976">
    <property type="entry name" value="HETEROGENEOUS NUCLEAR RIBONUCLEOPROTEIN-RELATED"/>
    <property type="match status" value="1"/>
</dbReference>
<dbReference type="GeneTree" id="ENSGT00940000158322"/>
<dbReference type="Gene3D" id="3.30.70.330">
    <property type="match status" value="4"/>
</dbReference>
<evidence type="ECO:0000256" key="2">
    <source>
        <dbReference type="ARBA" id="ARBA00022884"/>
    </source>
</evidence>
<sequence length="484" mass="54262">MAIILRLQGLDVKAGTEDIRSFFEFLHIPDGGVYILGGSLREAFIAFNTERDAQLAMRLTGNVLKGSPVSLHISSMAEMELKLKSLLKKKEHLRPTRPLDPRKLSLATICSVLQGLQSFHQGENETKADPTAVSDEVQTQEQSLVSSPGYVRLFGLPASTTKDDICQFFRGLTVQEVIVNVKLGISHGCLVKFANMQDASDALLFNQHQLGNFTVEVRGATEKMWTSALHECENALDDGSRLKPNRSPFRETPNHKPPSVLWMKRGPISLLSSKSAKKPKCDDLTTIWPTKEYIVKVSNLPPTMTKTEIKELFGCPTIPHKHVLHFLDQEGNRTDVAFIIFKCTADYDYAINLDGCHVGSAAIEVTSITRFMMRKMMAKTHPRSQNHTLKMAQTCLFVRNMPADVQESQIRSLFFKYKLAKENIFLLRDSDGRGIGEAVVQFKSPKHASLAQRLHRRDFLGSEVLLTPINGKQMKDILGQEMLK</sequence>
<dbReference type="InterPro" id="IPR050666">
    <property type="entry name" value="ESRP"/>
</dbReference>
<dbReference type="AlphaFoldDB" id="A0A3Q3L398"/>
<reference evidence="5" key="2">
    <citation type="submission" date="2025-09" db="UniProtKB">
        <authorList>
            <consortium name="Ensembl"/>
        </authorList>
    </citation>
    <scope>IDENTIFICATION</scope>
</reference>
<dbReference type="InterPro" id="IPR000504">
    <property type="entry name" value="RRM_dom"/>
</dbReference>
<dbReference type="GO" id="GO:0003723">
    <property type="term" value="F:RNA binding"/>
    <property type="evidence" value="ECO:0007669"/>
    <property type="project" value="UniProtKB-UniRule"/>
</dbReference>
<proteinExistence type="predicted"/>
<keyword evidence="6" id="KW-1185">Reference proteome</keyword>
<dbReference type="InParanoid" id="A0A3Q3L398"/>
<dbReference type="SUPFAM" id="SSF54928">
    <property type="entry name" value="RNA-binding domain, RBD"/>
    <property type="match status" value="4"/>
</dbReference>
<evidence type="ECO:0000313" key="5">
    <source>
        <dbReference type="Ensembl" id="ENSLBEP00000003384.1"/>
    </source>
</evidence>
<name>A0A3Q3L398_9LABR</name>
<evidence type="ECO:0000256" key="1">
    <source>
        <dbReference type="ARBA" id="ARBA00022737"/>
    </source>
</evidence>
<evidence type="ECO:0000259" key="4">
    <source>
        <dbReference type="PROSITE" id="PS50102"/>
    </source>
</evidence>
<dbReference type="Pfam" id="PF00076">
    <property type="entry name" value="RRM_1"/>
    <property type="match status" value="2"/>
</dbReference>
<keyword evidence="2 3" id="KW-0694">RNA-binding</keyword>
<dbReference type="InterPro" id="IPR012677">
    <property type="entry name" value="Nucleotide-bd_a/b_plait_sf"/>
</dbReference>